<dbReference type="GO" id="GO:0006355">
    <property type="term" value="P:regulation of DNA-templated transcription"/>
    <property type="evidence" value="ECO:0007669"/>
    <property type="project" value="InterPro"/>
</dbReference>
<dbReference type="Gene3D" id="1.10.10.10">
    <property type="entry name" value="Winged helix-like DNA-binding domain superfamily/Winged helix DNA-binding domain"/>
    <property type="match status" value="1"/>
</dbReference>
<gene>
    <name evidence="2" type="ORF">S01H1_23331</name>
</gene>
<dbReference type="GO" id="GO:0003677">
    <property type="term" value="F:DNA binding"/>
    <property type="evidence" value="ECO:0007669"/>
    <property type="project" value="InterPro"/>
</dbReference>
<dbReference type="PROSITE" id="PS50043">
    <property type="entry name" value="HTH_LUXR_2"/>
    <property type="match status" value="1"/>
</dbReference>
<feature type="non-terminal residue" evidence="2">
    <location>
        <position position="1"/>
    </location>
</feature>
<protein>
    <recommendedName>
        <fullName evidence="1">HTH luxR-type domain-containing protein</fullName>
    </recommendedName>
</protein>
<evidence type="ECO:0000313" key="2">
    <source>
        <dbReference type="EMBL" id="GAF96749.1"/>
    </source>
</evidence>
<reference evidence="2" key="1">
    <citation type="journal article" date="2014" name="Front. Microbiol.">
        <title>High frequency of phylogenetically diverse reductive dehalogenase-homologous genes in deep subseafloor sedimentary metagenomes.</title>
        <authorList>
            <person name="Kawai M."/>
            <person name="Futagami T."/>
            <person name="Toyoda A."/>
            <person name="Takaki Y."/>
            <person name="Nishi S."/>
            <person name="Hori S."/>
            <person name="Arai W."/>
            <person name="Tsubouchi T."/>
            <person name="Morono Y."/>
            <person name="Uchiyama I."/>
            <person name="Ito T."/>
            <person name="Fujiyama A."/>
            <person name="Inagaki F."/>
            <person name="Takami H."/>
        </authorList>
    </citation>
    <scope>NUCLEOTIDE SEQUENCE</scope>
    <source>
        <strain evidence="2">Expedition CK06-06</strain>
    </source>
</reference>
<dbReference type="AlphaFoldDB" id="X0TU46"/>
<organism evidence="2">
    <name type="scientific">marine sediment metagenome</name>
    <dbReference type="NCBI Taxonomy" id="412755"/>
    <lineage>
        <taxon>unclassified sequences</taxon>
        <taxon>metagenomes</taxon>
        <taxon>ecological metagenomes</taxon>
    </lineage>
</organism>
<name>X0TU46_9ZZZZ</name>
<proteinExistence type="predicted"/>
<feature type="domain" description="HTH luxR-type" evidence="1">
    <location>
        <begin position="1"/>
        <end position="44"/>
    </location>
</feature>
<comment type="caution">
    <text evidence="2">The sequence shown here is derived from an EMBL/GenBank/DDBJ whole genome shotgun (WGS) entry which is preliminary data.</text>
</comment>
<dbReference type="InterPro" id="IPR036388">
    <property type="entry name" value="WH-like_DNA-bd_sf"/>
</dbReference>
<dbReference type="EMBL" id="BARS01013435">
    <property type="protein sequence ID" value="GAF96749.1"/>
    <property type="molecule type" value="Genomic_DNA"/>
</dbReference>
<dbReference type="InterPro" id="IPR016032">
    <property type="entry name" value="Sig_transdc_resp-reg_C-effctor"/>
</dbReference>
<evidence type="ECO:0000259" key="1">
    <source>
        <dbReference type="PROSITE" id="PS50043"/>
    </source>
</evidence>
<dbReference type="InterPro" id="IPR000792">
    <property type="entry name" value="Tscrpt_reg_LuxR_C"/>
</dbReference>
<accession>X0TU46</accession>
<dbReference type="SUPFAM" id="SSF46894">
    <property type="entry name" value="C-terminal effector domain of the bipartite response regulators"/>
    <property type="match status" value="1"/>
</dbReference>
<sequence>GLNSPFADSLGIQERTVKAHVSAIFEKLGVRNRTQASVVLQRLRLQQK</sequence>
<dbReference type="Pfam" id="PF00196">
    <property type="entry name" value="GerE"/>
    <property type="match status" value="1"/>
</dbReference>